<dbReference type="FunFam" id="1.10.8.50:FF:000001">
    <property type="entry name" value="30S ribosomal protein S13"/>
    <property type="match status" value="1"/>
</dbReference>
<comment type="function">
    <text evidence="7">Located at the top of the head of the 30S subunit, it contacts several helices of the 16S rRNA. In the 70S ribosome it contacts the 23S rRNA (bridge B1a) and protein L5 of the 50S subunit (bridge B1b), connecting the 2 subunits; these bridges are implicated in subunit movement. Contacts the tRNAs in the A and P-sites.</text>
</comment>
<dbReference type="GO" id="GO:0005829">
    <property type="term" value="C:cytosol"/>
    <property type="evidence" value="ECO:0007669"/>
    <property type="project" value="TreeGrafter"/>
</dbReference>
<evidence type="ECO:0000313" key="11">
    <source>
        <dbReference type="Proteomes" id="UP000178925"/>
    </source>
</evidence>
<dbReference type="STRING" id="1797995.A2242_03030"/>
<dbReference type="InterPro" id="IPR019980">
    <property type="entry name" value="Ribosomal_uS13_bac-type"/>
</dbReference>
<dbReference type="Gene3D" id="1.10.8.50">
    <property type="match status" value="1"/>
</dbReference>
<evidence type="ECO:0000256" key="2">
    <source>
        <dbReference type="ARBA" id="ARBA00022730"/>
    </source>
</evidence>
<name>A0A1F5SK42_9BACT</name>
<dbReference type="Gene3D" id="4.10.910.10">
    <property type="entry name" value="30s ribosomal protein s13, domain 2"/>
    <property type="match status" value="1"/>
</dbReference>
<organism evidence="10 11">
    <name type="scientific">Candidatus Falkowbacteria bacterium RIFOXYA2_FULL_47_9</name>
    <dbReference type="NCBI Taxonomy" id="1797995"/>
    <lineage>
        <taxon>Bacteria</taxon>
        <taxon>Candidatus Falkowiibacteriota</taxon>
    </lineage>
</organism>
<dbReference type="NCBIfam" id="TIGR03631">
    <property type="entry name" value="uS13_bact"/>
    <property type="match status" value="1"/>
</dbReference>
<proteinExistence type="inferred from homology"/>
<comment type="caution">
    <text evidence="10">The sequence shown here is derived from an EMBL/GenBank/DDBJ whole genome shotgun (WGS) entry which is preliminary data.</text>
</comment>
<sequence>MAVRIAGTTIPNEKRVEIALTYIFGIGLSTSKKILAQTGVNPDARVKDLDEEAVNKLRVVIEKQHRVEGDLRRDIMANIKRLKEIGCYRGLRHTKGLPVRGQRTKTNSRTVRGNVRKTATSGKKLSSQKT</sequence>
<dbReference type="GO" id="GO:0015935">
    <property type="term" value="C:small ribosomal subunit"/>
    <property type="evidence" value="ECO:0007669"/>
    <property type="project" value="TreeGrafter"/>
</dbReference>
<dbReference type="InterPro" id="IPR001892">
    <property type="entry name" value="Ribosomal_uS13"/>
</dbReference>
<feature type="compositionally biased region" description="Polar residues" evidence="9">
    <location>
        <begin position="104"/>
        <end position="130"/>
    </location>
</feature>
<dbReference type="PROSITE" id="PS50159">
    <property type="entry name" value="RIBOSOMAL_S13_2"/>
    <property type="match status" value="1"/>
</dbReference>
<evidence type="ECO:0000256" key="9">
    <source>
        <dbReference type="SAM" id="MobiDB-lite"/>
    </source>
</evidence>
<dbReference type="HAMAP" id="MF_01315">
    <property type="entry name" value="Ribosomal_uS13"/>
    <property type="match status" value="1"/>
</dbReference>
<dbReference type="Pfam" id="PF00416">
    <property type="entry name" value="Ribosomal_S13"/>
    <property type="match status" value="1"/>
</dbReference>
<dbReference type="PROSITE" id="PS00646">
    <property type="entry name" value="RIBOSOMAL_S13_1"/>
    <property type="match status" value="1"/>
</dbReference>
<protein>
    <recommendedName>
        <fullName evidence="6 7">Small ribosomal subunit protein uS13</fullName>
    </recommendedName>
</protein>
<keyword evidence="7" id="KW-0820">tRNA-binding</keyword>
<dbReference type="InterPro" id="IPR018269">
    <property type="entry name" value="Ribosomal_uS13_CS"/>
</dbReference>
<evidence type="ECO:0000256" key="7">
    <source>
        <dbReference type="HAMAP-Rule" id="MF_01315"/>
    </source>
</evidence>
<evidence type="ECO:0000256" key="5">
    <source>
        <dbReference type="ARBA" id="ARBA00023274"/>
    </source>
</evidence>
<dbReference type="GO" id="GO:0019843">
    <property type="term" value="F:rRNA binding"/>
    <property type="evidence" value="ECO:0007669"/>
    <property type="project" value="UniProtKB-UniRule"/>
</dbReference>
<evidence type="ECO:0000256" key="1">
    <source>
        <dbReference type="ARBA" id="ARBA00008080"/>
    </source>
</evidence>
<dbReference type="InterPro" id="IPR010979">
    <property type="entry name" value="Ribosomal_uS13-like_H2TH"/>
</dbReference>
<dbReference type="GO" id="GO:0000049">
    <property type="term" value="F:tRNA binding"/>
    <property type="evidence" value="ECO:0007669"/>
    <property type="project" value="UniProtKB-UniRule"/>
</dbReference>
<keyword evidence="3 7" id="KW-0694">RNA-binding</keyword>
<keyword evidence="2 7" id="KW-0699">rRNA-binding</keyword>
<dbReference type="Proteomes" id="UP000178925">
    <property type="component" value="Unassembled WGS sequence"/>
</dbReference>
<accession>A0A1F5SK42</accession>
<dbReference type="PANTHER" id="PTHR10871:SF1">
    <property type="entry name" value="SMALL RIBOSOMAL SUBUNIT PROTEIN US13M"/>
    <property type="match status" value="1"/>
</dbReference>
<evidence type="ECO:0000256" key="6">
    <source>
        <dbReference type="ARBA" id="ARBA00035166"/>
    </source>
</evidence>
<evidence type="ECO:0000256" key="8">
    <source>
        <dbReference type="RuleBase" id="RU003830"/>
    </source>
</evidence>
<dbReference type="SUPFAM" id="SSF46946">
    <property type="entry name" value="S13-like H2TH domain"/>
    <property type="match status" value="1"/>
</dbReference>
<dbReference type="GO" id="GO:0006412">
    <property type="term" value="P:translation"/>
    <property type="evidence" value="ECO:0007669"/>
    <property type="project" value="UniProtKB-UniRule"/>
</dbReference>
<dbReference type="PANTHER" id="PTHR10871">
    <property type="entry name" value="30S RIBOSOMAL PROTEIN S13/40S RIBOSOMAL PROTEIN S18"/>
    <property type="match status" value="1"/>
</dbReference>
<dbReference type="GO" id="GO:0003735">
    <property type="term" value="F:structural constituent of ribosome"/>
    <property type="evidence" value="ECO:0007669"/>
    <property type="project" value="InterPro"/>
</dbReference>
<keyword evidence="5 7" id="KW-0687">Ribonucleoprotein</keyword>
<gene>
    <name evidence="7" type="primary">rpsM</name>
    <name evidence="10" type="ORF">A2242_03030</name>
</gene>
<dbReference type="AlphaFoldDB" id="A0A1F5SK42"/>
<dbReference type="EMBL" id="MFGC01000029">
    <property type="protein sequence ID" value="OGF27022.1"/>
    <property type="molecule type" value="Genomic_DNA"/>
</dbReference>
<evidence type="ECO:0000256" key="3">
    <source>
        <dbReference type="ARBA" id="ARBA00022884"/>
    </source>
</evidence>
<keyword evidence="4 7" id="KW-0689">Ribosomal protein</keyword>
<evidence type="ECO:0000256" key="4">
    <source>
        <dbReference type="ARBA" id="ARBA00022980"/>
    </source>
</evidence>
<feature type="region of interest" description="Disordered" evidence="9">
    <location>
        <begin position="96"/>
        <end position="130"/>
    </location>
</feature>
<comment type="subunit">
    <text evidence="7">Part of the 30S ribosomal subunit. Forms a loose heterodimer with protein S19. Forms two bridges to the 50S subunit in the 70S ribosome.</text>
</comment>
<reference evidence="10 11" key="1">
    <citation type="journal article" date="2016" name="Nat. Commun.">
        <title>Thousands of microbial genomes shed light on interconnected biogeochemical processes in an aquifer system.</title>
        <authorList>
            <person name="Anantharaman K."/>
            <person name="Brown C.T."/>
            <person name="Hug L.A."/>
            <person name="Sharon I."/>
            <person name="Castelle C.J."/>
            <person name="Probst A.J."/>
            <person name="Thomas B.C."/>
            <person name="Singh A."/>
            <person name="Wilkins M.J."/>
            <person name="Karaoz U."/>
            <person name="Brodie E.L."/>
            <person name="Williams K.H."/>
            <person name="Hubbard S.S."/>
            <person name="Banfield J.F."/>
        </authorList>
    </citation>
    <scope>NUCLEOTIDE SEQUENCE [LARGE SCALE GENOMIC DNA]</scope>
</reference>
<dbReference type="PIRSF" id="PIRSF002134">
    <property type="entry name" value="Ribosomal_S13"/>
    <property type="match status" value="1"/>
</dbReference>
<comment type="similarity">
    <text evidence="1 7 8">Belongs to the universal ribosomal protein uS13 family.</text>
</comment>
<dbReference type="InterPro" id="IPR027437">
    <property type="entry name" value="Rbsml_uS13_C"/>
</dbReference>
<evidence type="ECO:0000313" key="10">
    <source>
        <dbReference type="EMBL" id="OGF27022.1"/>
    </source>
</evidence>